<dbReference type="Pfam" id="PF12770">
    <property type="entry name" value="CHAT"/>
    <property type="match status" value="1"/>
</dbReference>
<evidence type="ECO:0000259" key="1">
    <source>
        <dbReference type="Pfam" id="PF12770"/>
    </source>
</evidence>
<dbReference type="Pfam" id="PF13424">
    <property type="entry name" value="TPR_12"/>
    <property type="match status" value="2"/>
</dbReference>
<feature type="domain" description="CHAT" evidence="1">
    <location>
        <begin position="568"/>
        <end position="845"/>
    </location>
</feature>
<dbReference type="SUPFAM" id="SSF48452">
    <property type="entry name" value="TPR-like"/>
    <property type="match status" value="2"/>
</dbReference>
<keyword evidence="3" id="KW-1185">Reference proteome</keyword>
<dbReference type="Proteomes" id="UP000312512">
    <property type="component" value="Unassembled WGS sequence"/>
</dbReference>
<dbReference type="Gene3D" id="1.25.40.10">
    <property type="entry name" value="Tetratricopeptide repeat domain"/>
    <property type="match status" value="2"/>
</dbReference>
<dbReference type="RefSeq" id="WP_139633656.1">
    <property type="nucleotide sequence ID" value="NZ_VDLX02000011.1"/>
</dbReference>
<dbReference type="InterPro" id="IPR011990">
    <property type="entry name" value="TPR-like_helical_dom_sf"/>
</dbReference>
<sequence>MTLDWEGWLLNSADAPDSDDSQPAKLVRQSLRHRRAGELDKALDCAQAAYALTRTDPEWKPFVEHVLGSLQKAMANYGAAIELYESAHAGMTELLGDRSPQAEVVLRALADAHHKAGHFDVAHDYCLQALEQTREARGTRYALGCHLLARILSSIGDYAGAAAANDEANMILARSKDASPDSMTLYAANISQGASYRVRQGDLAEGIALQRKALKLRRRYLPPNDLAIAESLSHLAGAELAAGHPRRARRHLRKVLAMHKRLGEHTDKARHLSDRLSYGYTGFLLGRRSAEADLVSVLADARESLGEHHQVTVDAMIDVAEVYVMKGRPEEALELLSAAIEGENRRIGPVFATRSDEERLAFVSTLYGARDLALSVLVRDPDVAPAAVLQMVAQRSGLTLDAIVQRRQAILSGKYPDLAADVQRLREIDESLAGLAFGNAPRSFRATRDWEQERDRLQARLAGRIPELRRDHDLVTATVERLADALPAGSILLQYVRFAYSEDPRGPASRRYGAFSLPAGRPGSVRFVDLGPAKDFDRLVDDYRKAIVPATGRGIRVRPPSAESDWRPLAAGLYQAIIEPLRPPPGARLVVVPDGSLHRIPLAGLIGPQGRPMVADTVITHLGSARDLLLDPRSVPAGSALVIADPDYGDYDQRQRRSVVTPAFRPLPGSAEEGQKVAARLGTAVVTGSDARKHALNTTDPPAILHLATHGFWHGGATGPGLAFAGANLPDDHGILTTPEIAHLNLTGTRLVVLSACDSGSGAIRDAEGVFGLCRAFTIAGAHAVISSLWSIPDRPAARLMIGFYDNLQDPLNAGDPAAALARIQAAFVAEGRHVREWGAFACYGLGVRR</sequence>
<reference evidence="2 3" key="1">
    <citation type="submission" date="2019-10" db="EMBL/GenBank/DDBJ databases">
        <title>Nonomuraea sp. nov., isolated from Phyllanthus amarus.</title>
        <authorList>
            <person name="Klykleung N."/>
            <person name="Tanasupawat S."/>
        </authorList>
    </citation>
    <scope>NUCLEOTIDE SEQUENCE [LARGE SCALE GENOMIC DNA]</scope>
    <source>
        <strain evidence="2 3">PA1-10</strain>
    </source>
</reference>
<name>A0A5C4W656_9ACTN</name>
<dbReference type="EMBL" id="VDLX02000011">
    <property type="protein sequence ID" value="KAB8191861.1"/>
    <property type="molecule type" value="Genomic_DNA"/>
</dbReference>
<accession>A0A5C4W656</accession>
<dbReference type="OrthoDB" id="4149784at2"/>
<proteinExistence type="predicted"/>
<dbReference type="InterPro" id="IPR024983">
    <property type="entry name" value="CHAT_dom"/>
</dbReference>
<dbReference type="PANTHER" id="PTHR10098:SF108">
    <property type="entry name" value="TETRATRICOPEPTIDE REPEAT PROTEIN 28"/>
    <property type="match status" value="1"/>
</dbReference>
<evidence type="ECO:0000313" key="3">
    <source>
        <dbReference type="Proteomes" id="UP000312512"/>
    </source>
</evidence>
<comment type="caution">
    <text evidence="2">The sequence shown here is derived from an EMBL/GenBank/DDBJ whole genome shotgun (WGS) entry which is preliminary data.</text>
</comment>
<protein>
    <submittedName>
        <fullName evidence="2">CHAT domain-containing protein</fullName>
    </submittedName>
</protein>
<dbReference type="AlphaFoldDB" id="A0A5C4W656"/>
<evidence type="ECO:0000313" key="2">
    <source>
        <dbReference type="EMBL" id="KAB8191861.1"/>
    </source>
</evidence>
<gene>
    <name evidence="2" type="ORF">FH608_028310</name>
</gene>
<dbReference type="PANTHER" id="PTHR10098">
    <property type="entry name" value="RAPSYN-RELATED"/>
    <property type="match status" value="1"/>
</dbReference>
<organism evidence="2 3">
    <name type="scientific">Nonomuraea phyllanthi</name>
    <dbReference type="NCBI Taxonomy" id="2219224"/>
    <lineage>
        <taxon>Bacteria</taxon>
        <taxon>Bacillati</taxon>
        <taxon>Actinomycetota</taxon>
        <taxon>Actinomycetes</taxon>
        <taxon>Streptosporangiales</taxon>
        <taxon>Streptosporangiaceae</taxon>
        <taxon>Nonomuraea</taxon>
    </lineage>
</organism>